<keyword evidence="8 9" id="KW-0472">Membrane</keyword>
<dbReference type="Gene3D" id="3.40.50.300">
    <property type="entry name" value="P-loop containing nucleotide triphosphate hydrolases"/>
    <property type="match status" value="1"/>
</dbReference>
<dbReference type="InterPro" id="IPR013525">
    <property type="entry name" value="ABC2_TM"/>
</dbReference>
<gene>
    <name evidence="11" type="ORF">PanWU01x14_342480</name>
</gene>
<protein>
    <submittedName>
        <fullName evidence="11">ABC transporter A, ABCA</fullName>
    </submittedName>
</protein>
<dbReference type="CDD" id="cd03263">
    <property type="entry name" value="ABC_subfamily_A"/>
    <property type="match status" value="1"/>
</dbReference>
<dbReference type="PROSITE" id="PS50893">
    <property type="entry name" value="ABC_TRANSPORTER_2"/>
    <property type="match status" value="1"/>
</dbReference>
<evidence type="ECO:0000256" key="8">
    <source>
        <dbReference type="ARBA" id="ARBA00023136"/>
    </source>
</evidence>
<dbReference type="PANTHER" id="PTHR19229:SF205">
    <property type="entry name" value="ABC TRANSPORTER A FAMILY MEMBER 1-RELATED"/>
    <property type="match status" value="1"/>
</dbReference>
<dbReference type="GO" id="GO:0005524">
    <property type="term" value="F:ATP binding"/>
    <property type="evidence" value="ECO:0007669"/>
    <property type="project" value="UniProtKB-KW"/>
</dbReference>
<dbReference type="InterPro" id="IPR003593">
    <property type="entry name" value="AAA+_ATPase"/>
</dbReference>
<sequence>MEVAAFTALWPHNPVRPIPHSEVIRTSGEVDEWHYSNPMHCPGALHFMERNSSVISYGIQTNSTSVTMRGKFEDPTFKFQIPLQISAEREIARSLIGVQNFSWVFGFKEFAHPPQKSFSAIASVGSPFFLATAINPMHCPGALHFMERNSSVISYGIQTNSTSVTMRGKFEDPTFKFQIPLQISAEREIARSLIGVQNFSWVFGFKEFAHPPQKSFSAIASVGSPFFLATAMFGFVFQMSSLVAEKELKLRQAMTLMGLYDSAYWFSWLAWEGILTFLSSLSIVLFGLFFQFDFFLHNSSAVVFLLFFLFQLNMLGFAFMLSAFVSKSSSPTAIGFFIFLIGSTIQLSGALKFPYSRKFSQQYRIIWSIFPPNLLTKAVWLLSDATSTPQDVGISWSKRAMCAPNDDDCVITINDIYKWLVATFIIWLVLAIYFDNIMENEFGMRKPMFYILKPGYWTGRSGHKMEESSICRCLGSLSQENHIPADDEDVLEEENIIKQQMTNGIDNDQNIAVQIRGLVKTYPESTKIGCFKCKKTLPYHALQGLWLNFAKDQLFCLLGTNRAGKTTTINCLTGITTSDKWRGMLKVRLTLLCIYIYSKFDVLWEALSGQEHLHLFASIKGLPQASIDSVIDESLAEVRLSEAANVRAGNYSGGMKRRLSVAIALIGDPKLVILDEPTTGMDPVTRRHIWDILTNKKKGRSIILATHSMEEAEVLSDRIGIMANGRLRCIGTSVRLKSRFGAGFIANVNFNGQTSPNRDVVHTTHHEVVKQLFKHHLGVVSEKESESFLTFSIPRDKEVLMPKLLAELQDRENEFGITDIQVGMTTLEEVFLSIARQAELEIATTEGNSDRYQLELGLLGFQEPNPKRIQEGLWLKFSETKMILVHYAYLATLMKLQYLLTFNQYQL</sequence>
<feature type="transmembrane region" description="Helical" evidence="9">
    <location>
        <begin position="263"/>
        <end position="290"/>
    </location>
</feature>
<dbReference type="SMART" id="SM00382">
    <property type="entry name" value="AAA"/>
    <property type="match status" value="1"/>
</dbReference>
<keyword evidence="3" id="KW-0813">Transport</keyword>
<dbReference type="Proteomes" id="UP000237105">
    <property type="component" value="Unassembled WGS sequence"/>
</dbReference>
<evidence type="ECO:0000256" key="4">
    <source>
        <dbReference type="ARBA" id="ARBA00022692"/>
    </source>
</evidence>
<dbReference type="Pfam" id="PF12698">
    <property type="entry name" value="ABC2_membrane_3"/>
    <property type="match status" value="1"/>
</dbReference>
<feature type="transmembrane region" description="Helical" evidence="9">
    <location>
        <begin position="302"/>
        <end position="326"/>
    </location>
</feature>
<keyword evidence="7 9" id="KW-1133">Transmembrane helix</keyword>
<keyword evidence="5" id="KW-0547">Nucleotide-binding</keyword>
<accession>A0A2P5ADV6</accession>
<comment type="caution">
    <text evidence="11">The sequence shown here is derived from an EMBL/GenBank/DDBJ whole genome shotgun (WGS) entry which is preliminary data.</text>
</comment>
<feature type="transmembrane region" description="Helical" evidence="9">
    <location>
        <begin position="332"/>
        <end position="353"/>
    </location>
</feature>
<organism evidence="11 12">
    <name type="scientific">Parasponia andersonii</name>
    <name type="common">Sponia andersonii</name>
    <dbReference type="NCBI Taxonomy" id="3476"/>
    <lineage>
        <taxon>Eukaryota</taxon>
        <taxon>Viridiplantae</taxon>
        <taxon>Streptophyta</taxon>
        <taxon>Embryophyta</taxon>
        <taxon>Tracheophyta</taxon>
        <taxon>Spermatophyta</taxon>
        <taxon>Magnoliopsida</taxon>
        <taxon>eudicotyledons</taxon>
        <taxon>Gunneridae</taxon>
        <taxon>Pentapetalae</taxon>
        <taxon>rosids</taxon>
        <taxon>fabids</taxon>
        <taxon>Rosales</taxon>
        <taxon>Cannabaceae</taxon>
        <taxon>Parasponia</taxon>
    </lineage>
</organism>
<dbReference type="InterPro" id="IPR003439">
    <property type="entry name" value="ABC_transporter-like_ATP-bd"/>
</dbReference>
<dbReference type="OrthoDB" id="10255969at2759"/>
<dbReference type="InterPro" id="IPR027417">
    <property type="entry name" value="P-loop_NTPase"/>
</dbReference>
<reference evidence="12" key="1">
    <citation type="submission" date="2016-06" db="EMBL/GenBank/DDBJ databases">
        <title>Parallel loss of symbiosis genes in relatives of nitrogen-fixing non-legume Parasponia.</title>
        <authorList>
            <person name="Van Velzen R."/>
            <person name="Holmer R."/>
            <person name="Bu F."/>
            <person name="Rutten L."/>
            <person name="Van Zeijl A."/>
            <person name="Liu W."/>
            <person name="Santuari L."/>
            <person name="Cao Q."/>
            <person name="Sharma T."/>
            <person name="Shen D."/>
            <person name="Roswanjaya Y."/>
            <person name="Wardhani T."/>
            <person name="Kalhor M.S."/>
            <person name="Jansen J."/>
            <person name="Van den Hoogen J."/>
            <person name="Gungor B."/>
            <person name="Hartog M."/>
            <person name="Hontelez J."/>
            <person name="Verver J."/>
            <person name="Yang W.-C."/>
            <person name="Schijlen E."/>
            <person name="Repin R."/>
            <person name="Schilthuizen M."/>
            <person name="Schranz E."/>
            <person name="Heidstra R."/>
            <person name="Miyata K."/>
            <person name="Fedorova E."/>
            <person name="Kohlen W."/>
            <person name="Bisseling T."/>
            <person name="Smit S."/>
            <person name="Geurts R."/>
        </authorList>
    </citation>
    <scope>NUCLEOTIDE SEQUENCE [LARGE SCALE GENOMIC DNA]</scope>
    <source>
        <strain evidence="12">cv. WU1-14</strain>
    </source>
</reference>
<evidence type="ECO:0000256" key="6">
    <source>
        <dbReference type="ARBA" id="ARBA00022840"/>
    </source>
</evidence>
<dbReference type="InterPro" id="IPR017871">
    <property type="entry name" value="ABC_transporter-like_CS"/>
</dbReference>
<dbReference type="STRING" id="3476.A0A2P5ADV6"/>
<dbReference type="GO" id="GO:0005319">
    <property type="term" value="F:lipid transporter activity"/>
    <property type="evidence" value="ECO:0007669"/>
    <property type="project" value="TreeGrafter"/>
</dbReference>
<evidence type="ECO:0000256" key="9">
    <source>
        <dbReference type="SAM" id="Phobius"/>
    </source>
</evidence>
<dbReference type="EMBL" id="JXTB01000647">
    <property type="protein sequence ID" value="PON34696.1"/>
    <property type="molecule type" value="Genomic_DNA"/>
</dbReference>
<dbReference type="FunFam" id="3.40.50.300:FF:000665">
    <property type="entry name" value="ABC transporter A family member 2"/>
    <property type="match status" value="1"/>
</dbReference>
<evidence type="ECO:0000256" key="5">
    <source>
        <dbReference type="ARBA" id="ARBA00022741"/>
    </source>
</evidence>
<dbReference type="GO" id="GO:0140359">
    <property type="term" value="F:ABC-type transporter activity"/>
    <property type="evidence" value="ECO:0007669"/>
    <property type="project" value="InterPro"/>
</dbReference>
<feature type="transmembrane region" description="Helical" evidence="9">
    <location>
        <begin position="216"/>
        <end position="243"/>
    </location>
</feature>
<proteinExistence type="inferred from homology"/>
<comment type="similarity">
    <text evidence="2">Belongs to the ABC transporter superfamily. ABCA family. CPR flippase (TC 3.A.1.211) subfamily.</text>
</comment>
<comment type="subcellular location">
    <subcellularLocation>
        <location evidence="1">Membrane</location>
        <topology evidence="1">Multi-pass membrane protein</topology>
    </subcellularLocation>
</comment>
<evidence type="ECO:0000313" key="12">
    <source>
        <dbReference type="Proteomes" id="UP000237105"/>
    </source>
</evidence>
<evidence type="ECO:0000259" key="10">
    <source>
        <dbReference type="PROSITE" id="PS50893"/>
    </source>
</evidence>
<keyword evidence="4 9" id="KW-0812">Transmembrane</keyword>
<dbReference type="GO" id="GO:0016887">
    <property type="term" value="F:ATP hydrolysis activity"/>
    <property type="evidence" value="ECO:0007669"/>
    <property type="project" value="InterPro"/>
</dbReference>
<dbReference type="PANTHER" id="PTHR19229">
    <property type="entry name" value="ATP-BINDING CASSETTE TRANSPORTER SUBFAMILY A ABCA"/>
    <property type="match status" value="1"/>
</dbReference>
<evidence type="ECO:0000256" key="1">
    <source>
        <dbReference type="ARBA" id="ARBA00004141"/>
    </source>
</evidence>
<keyword evidence="6" id="KW-0067">ATP-binding</keyword>
<evidence type="ECO:0000256" key="2">
    <source>
        <dbReference type="ARBA" id="ARBA00008526"/>
    </source>
</evidence>
<evidence type="ECO:0000256" key="7">
    <source>
        <dbReference type="ARBA" id="ARBA00022989"/>
    </source>
</evidence>
<dbReference type="SUPFAM" id="SSF52540">
    <property type="entry name" value="P-loop containing nucleoside triphosphate hydrolases"/>
    <property type="match status" value="1"/>
</dbReference>
<feature type="domain" description="ABC transporter" evidence="10">
    <location>
        <begin position="513"/>
        <end position="749"/>
    </location>
</feature>
<evidence type="ECO:0000313" key="11">
    <source>
        <dbReference type="EMBL" id="PON34696.1"/>
    </source>
</evidence>
<name>A0A2P5ADV6_PARAD</name>
<feature type="transmembrane region" description="Helical" evidence="9">
    <location>
        <begin position="416"/>
        <end position="438"/>
    </location>
</feature>
<dbReference type="PROSITE" id="PS00211">
    <property type="entry name" value="ABC_TRANSPORTER_1"/>
    <property type="match status" value="1"/>
</dbReference>
<dbReference type="InterPro" id="IPR026082">
    <property type="entry name" value="ABCA"/>
</dbReference>
<keyword evidence="12" id="KW-1185">Reference proteome</keyword>
<dbReference type="GO" id="GO:0016020">
    <property type="term" value="C:membrane"/>
    <property type="evidence" value="ECO:0007669"/>
    <property type="project" value="UniProtKB-SubCell"/>
</dbReference>
<dbReference type="Pfam" id="PF00005">
    <property type="entry name" value="ABC_tran"/>
    <property type="match status" value="1"/>
</dbReference>
<dbReference type="AlphaFoldDB" id="A0A2P5ADV6"/>
<evidence type="ECO:0000256" key="3">
    <source>
        <dbReference type="ARBA" id="ARBA00022448"/>
    </source>
</evidence>